<evidence type="ECO:0008006" key="3">
    <source>
        <dbReference type="Google" id="ProtNLM"/>
    </source>
</evidence>
<sequence>MDDTIGSTKIQVGVGRTWLPISTFNLALMSFGLIERSLFSSPAYLELPESAILQTSSAASMMFQVAQSCIRRSSKRKKSIGSLLRMTHFLRATDPQDKIYALISLASNEDHVLLPDYSMSKMQILRRLVRHLIDVDKNLTILSGNRRLPLDYTGEWSSWVPDPERFILTTRGDWQPETTTFKACTSTAPDVTFSDDLSLLTIKGIVIGKVDTVIGPAN</sequence>
<dbReference type="AlphaFoldDB" id="A0A6A6XCQ2"/>
<protein>
    <recommendedName>
        <fullName evidence="3">Heterokaryon incompatibility domain-containing protein</fullName>
    </recommendedName>
</protein>
<accession>A0A6A6XCQ2</accession>
<dbReference type="PANTHER" id="PTHR24148:SF78">
    <property type="entry name" value="HETEROKARYON INCOMPATIBILITY DOMAIN-CONTAINING PROTEIN"/>
    <property type="match status" value="1"/>
</dbReference>
<keyword evidence="2" id="KW-1185">Reference proteome</keyword>
<reference evidence="1" key="1">
    <citation type="journal article" date="2020" name="Stud. Mycol.">
        <title>101 Dothideomycetes genomes: a test case for predicting lifestyles and emergence of pathogens.</title>
        <authorList>
            <person name="Haridas S."/>
            <person name="Albert R."/>
            <person name="Binder M."/>
            <person name="Bloem J."/>
            <person name="Labutti K."/>
            <person name="Salamov A."/>
            <person name="Andreopoulos B."/>
            <person name="Baker S."/>
            <person name="Barry K."/>
            <person name="Bills G."/>
            <person name="Bluhm B."/>
            <person name="Cannon C."/>
            <person name="Castanera R."/>
            <person name="Culley D."/>
            <person name="Daum C."/>
            <person name="Ezra D."/>
            <person name="Gonzalez J."/>
            <person name="Henrissat B."/>
            <person name="Kuo A."/>
            <person name="Liang C."/>
            <person name="Lipzen A."/>
            <person name="Lutzoni F."/>
            <person name="Magnuson J."/>
            <person name="Mondo S."/>
            <person name="Nolan M."/>
            <person name="Ohm R."/>
            <person name="Pangilinan J."/>
            <person name="Park H.-J."/>
            <person name="Ramirez L."/>
            <person name="Alfaro M."/>
            <person name="Sun H."/>
            <person name="Tritt A."/>
            <person name="Yoshinaga Y."/>
            <person name="Zwiers L.-H."/>
            <person name="Turgeon B."/>
            <person name="Goodwin S."/>
            <person name="Spatafora J."/>
            <person name="Crous P."/>
            <person name="Grigoriev I."/>
        </authorList>
    </citation>
    <scope>NUCLEOTIDE SEQUENCE</scope>
    <source>
        <strain evidence="1">CBS 109.77</strain>
    </source>
</reference>
<evidence type="ECO:0000313" key="2">
    <source>
        <dbReference type="Proteomes" id="UP000799757"/>
    </source>
</evidence>
<name>A0A6A6XCQ2_9PLEO</name>
<dbReference type="OrthoDB" id="3945961at2759"/>
<dbReference type="EMBL" id="MU001898">
    <property type="protein sequence ID" value="KAF2794222.1"/>
    <property type="molecule type" value="Genomic_DNA"/>
</dbReference>
<proteinExistence type="predicted"/>
<organism evidence="1 2">
    <name type="scientific">Melanomma pulvis-pyrius CBS 109.77</name>
    <dbReference type="NCBI Taxonomy" id="1314802"/>
    <lineage>
        <taxon>Eukaryota</taxon>
        <taxon>Fungi</taxon>
        <taxon>Dikarya</taxon>
        <taxon>Ascomycota</taxon>
        <taxon>Pezizomycotina</taxon>
        <taxon>Dothideomycetes</taxon>
        <taxon>Pleosporomycetidae</taxon>
        <taxon>Pleosporales</taxon>
        <taxon>Melanommataceae</taxon>
        <taxon>Melanomma</taxon>
    </lineage>
</organism>
<gene>
    <name evidence="1" type="ORF">K505DRAFT_384351</name>
</gene>
<evidence type="ECO:0000313" key="1">
    <source>
        <dbReference type="EMBL" id="KAF2794222.1"/>
    </source>
</evidence>
<dbReference type="PANTHER" id="PTHR24148">
    <property type="entry name" value="ANKYRIN REPEAT DOMAIN-CONTAINING PROTEIN 39 HOMOLOG-RELATED"/>
    <property type="match status" value="1"/>
</dbReference>
<dbReference type="InterPro" id="IPR052895">
    <property type="entry name" value="HetReg/Transcr_Mod"/>
</dbReference>
<dbReference type="Proteomes" id="UP000799757">
    <property type="component" value="Unassembled WGS sequence"/>
</dbReference>